<dbReference type="GO" id="GO:0016787">
    <property type="term" value="F:hydrolase activity"/>
    <property type="evidence" value="ECO:0007669"/>
    <property type="project" value="UniProtKB-KW"/>
</dbReference>
<dbReference type="SUPFAM" id="SSF55031">
    <property type="entry name" value="Bacterial exopeptidase dimerisation domain"/>
    <property type="match status" value="1"/>
</dbReference>
<keyword evidence="5" id="KW-0862">Zinc</keyword>
<dbReference type="Gene3D" id="3.30.70.360">
    <property type="match status" value="1"/>
</dbReference>
<organism evidence="7 8">
    <name type="scientific">Oceanithermus desulfurans NBRC 100063</name>
    <dbReference type="NCBI Taxonomy" id="1227550"/>
    <lineage>
        <taxon>Bacteria</taxon>
        <taxon>Thermotogati</taxon>
        <taxon>Deinococcota</taxon>
        <taxon>Deinococci</taxon>
        <taxon>Thermales</taxon>
        <taxon>Thermaceae</taxon>
        <taxon>Oceanithermus</taxon>
    </lineage>
</organism>
<gene>
    <name evidence="7" type="ORF">ODE01S_02120</name>
</gene>
<evidence type="ECO:0000256" key="4">
    <source>
        <dbReference type="ARBA" id="ARBA00022801"/>
    </source>
</evidence>
<dbReference type="EMBL" id="BJXN01000001">
    <property type="protein sequence ID" value="GEM88778.1"/>
    <property type="molecule type" value="Genomic_DNA"/>
</dbReference>
<proteinExistence type="inferred from homology"/>
<dbReference type="Proteomes" id="UP000321827">
    <property type="component" value="Unassembled WGS sequence"/>
</dbReference>
<dbReference type="PANTHER" id="PTHR43808:SF8">
    <property type="entry name" value="PEPTIDASE M20 DIMERISATION DOMAIN-CONTAINING PROTEIN"/>
    <property type="match status" value="1"/>
</dbReference>
<reference evidence="7 8" key="1">
    <citation type="submission" date="2019-07" db="EMBL/GenBank/DDBJ databases">
        <title>Whole genome shotgun sequence of Oceanithermus desulfurans NBRC 100063.</title>
        <authorList>
            <person name="Hosoyama A."/>
            <person name="Uohara A."/>
            <person name="Ohji S."/>
            <person name="Ichikawa N."/>
        </authorList>
    </citation>
    <scope>NUCLEOTIDE SEQUENCE [LARGE SCALE GENOMIC DNA]</scope>
    <source>
        <strain evidence="7 8">NBRC 100063</strain>
    </source>
</reference>
<evidence type="ECO:0000256" key="3">
    <source>
        <dbReference type="ARBA" id="ARBA00022723"/>
    </source>
</evidence>
<protein>
    <submittedName>
        <fullName evidence="7">Peptidase M20</fullName>
    </submittedName>
</protein>
<dbReference type="Pfam" id="PF01546">
    <property type="entry name" value="Peptidase_M20"/>
    <property type="match status" value="1"/>
</dbReference>
<dbReference type="InterPro" id="IPR036264">
    <property type="entry name" value="Bact_exopeptidase_dim_dom"/>
</dbReference>
<dbReference type="FunFam" id="1.10.150.900:FF:000002">
    <property type="entry name" value="M20/M25/M40 family peptidase"/>
    <property type="match status" value="1"/>
</dbReference>
<dbReference type="AlphaFoldDB" id="A0A511RGK3"/>
<dbReference type="GO" id="GO:0046872">
    <property type="term" value="F:metal ion binding"/>
    <property type="evidence" value="ECO:0007669"/>
    <property type="project" value="UniProtKB-KW"/>
</dbReference>
<evidence type="ECO:0000313" key="8">
    <source>
        <dbReference type="Proteomes" id="UP000321827"/>
    </source>
</evidence>
<accession>A0A511RGK3</accession>
<dbReference type="Pfam" id="PF07687">
    <property type="entry name" value="M20_dimer"/>
    <property type="match status" value="1"/>
</dbReference>
<sequence>MGFIVKPKEKRMEGTNVVQLLQRLIQFDTTNPPGREAEAMRWVQGWLEERGVPSELLARDPERPNLIARLRGRGQAPPLLVYGHLDVVTTEGQDWSVPPFEGVVKDGFVWGRGALDMKGAVAMYLASLVEAHAAGELAGDVVLALVSDEEAGGDYGASWLADHHPERFEGVRHALGEFGGFSLEIAGRRFYPVMVAEKQISWIELTFTGPAGHGSLIHKGGAMARLGQALVALDKKLTPVHVTPVAERMFREIAAGLSGAARAGVLAALKPALTDRVLEALGEGGRLFQPLFHNTVNATIVTGGDKINVVPSEVRLQLDGRLLPGFSPDDLVAELEQIIPVPFEARVVRHDPGPGEVDWSLFPLLKRTLEEADPGARAVPLLLSGVTDGRHFARLGIQTYGFAPMKLPSDLNFSRLIHAADERIPVEALEFGVQTLRRFFRSYGRG</sequence>
<comment type="similarity">
    <text evidence="2">Belongs to the peptidase M20A family.</text>
</comment>
<evidence type="ECO:0000256" key="1">
    <source>
        <dbReference type="ARBA" id="ARBA00001947"/>
    </source>
</evidence>
<dbReference type="SUPFAM" id="SSF53187">
    <property type="entry name" value="Zn-dependent exopeptidases"/>
    <property type="match status" value="1"/>
</dbReference>
<dbReference type="InterPro" id="IPR001261">
    <property type="entry name" value="ArgE/DapE_CS"/>
</dbReference>
<evidence type="ECO:0000259" key="6">
    <source>
        <dbReference type="Pfam" id="PF07687"/>
    </source>
</evidence>
<keyword evidence="4" id="KW-0378">Hydrolase</keyword>
<evidence type="ECO:0000256" key="5">
    <source>
        <dbReference type="ARBA" id="ARBA00022833"/>
    </source>
</evidence>
<dbReference type="Gene3D" id="1.10.150.900">
    <property type="match status" value="1"/>
</dbReference>
<evidence type="ECO:0000313" key="7">
    <source>
        <dbReference type="EMBL" id="GEM88778.1"/>
    </source>
</evidence>
<dbReference type="NCBIfam" id="NF005913">
    <property type="entry name" value="PRK07906.1"/>
    <property type="match status" value="1"/>
</dbReference>
<name>A0A511RGK3_9DEIN</name>
<dbReference type="PANTHER" id="PTHR43808">
    <property type="entry name" value="ACETYLORNITHINE DEACETYLASE"/>
    <property type="match status" value="1"/>
</dbReference>
<evidence type="ECO:0000256" key="2">
    <source>
        <dbReference type="ARBA" id="ARBA00006247"/>
    </source>
</evidence>
<dbReference type="InterPro" id="IPR011650">
    <property type="entry name" value="Peptidase_M20_dimer"/>
</dbReference>
<comment type="caution">
    <text evidence="7">The sequence shown here is derived from an EMBL/GenBank/DDBJ whole genome shotgun (WGS) entry which is preliminary data.</text>
</comment>
<keyword evidence="3" id="KW-0479">Metal-binding</keyword>
<dbReference type="Gene3D" id="3.40.630.10">
    <property type="entry name" value="Zn peptidases"/>
    <property type="match status" value="1"/>
</dbReference>
<feature type="domain" description="Peptidase M20 dimerisation" evidence="6">
    <location>
        <begin position="196"/>
        <end position="339"/>
    </location>
</feature>
<dbReference type="InterPro" id="IPR002933">
    <property type="entry name" value="Peptidase_M20"/>
</dbReference>
<dbReference type="InterPro" id="IPR050072">
    <property type="entry name" value="Peptidase_M20A"/>
</dbReference>
<dbReference type="PROSITE" id="PS00758">
    <property type="entry name" value="ARGE_DAPE_CPG2_1"/>
    <property type="match status" value="1"/>
</dbReference>
<comment type="cofactor">
    <cofactor evidence="1">
        <name>Zn(2+)</name>
        <dbReference type="ChEBI" id="CHEBI:29105"/>
    </cofactor>
</comment>